<dbReference type="PANTHER" id="PTHR11361">
    <property type="entry name" value="DNA MISMATCH REPAIR PROTEIN MUTS FAMILY MEMBER"/>
    <property type="match status" value="1"/>
</dbReference>
<dbReference type="GO" id="GO:0140664">
    <property type="term" value="F:ATP-dependent DNA damage sensor activity"/>
    <property type="evidence" value="ECO:0007669"/>
    <property type="project" value="InterPro"/>
</dbReference>
<dbReference type="Pfam" id="PF05192">
    <property type="entry name" value="MutS_III"/>
    <property type="match status" value="1"/>
</dbReference>
<dbReference type="GO" id="GO:0006298">
    <property type="term" value="P:mismatch repair"/>
    <property type="evidence" value="ECO:0007669"/>
    <property type="project" value="InterPro"/>
</dbReference>
<dbReference type="Gene3D" id="3.30.420.110">
    <property type="entry name" value="MutS, connector domain"/>
    <property type="match status" value="1"/>
</dbReference>
<dbReference type="PIRSF" id="PIRSF037677">
    <property type="entry name" value="DNA_mis_repair_Msh6"/>
    <property type="match status" value="1"/>
</dbReference>
<evidence type="ECO:0000256" key="9">
    <source>
        <dbReference type="SAM" id="MobiDB-lite"/>
    </source>
</evidence>
<feature type="compositionally biased region" description="Polar residues" evidence="9">
    <location>
        <begin position="60"/>
        <end position="74"/>
    </location>
</feature>
<feature type="compositionally biased region" description="Polar residues" evidence="9">
    <location>
        <begin position="94"/>
        <end position="109"/>
    </location>
</feature>
<gene>
    <name evidence="11" type="ORF">NLJ89_g10297</name>
</gene>
<feature type="domain" description="DNA mismatch repair proteins mutS family" evidence="10">
    <location>
        <begin position="1084"/>
        <end position="1100"/>
    </location>
</feature>
<dbReference type="InterPro" id="IPR017261">
    <property type="entry name" value="DNA_mismatch_repair_MutS/MSH"/>
</dbReference>
<evidence type="ECO:0000259" key="10">
    <source>
        <dbReference type="PROSITE" id="PS00486"/>
    </source>
</evidence>
<feature type="region of interest" description="Disordered" evidence="9">
    <location>
        <begin position="1"/>
        <end position="351"/>
    </location>
</feature>
<dbReference type="SMART" id="SM00534">
    <property type="entry name" value="MUTSac"/>
    <property type="match status" value="1"/>
</dbReference>
<evidence type="ECO:0000256" key="2">
    <source>
        <dbReference type="ARBA" id="ARBA00022741"/>
    </source>
</evidence>
<comment type="caution">
    <text evidence="11">The sequence shown here is derived from an EMBL/GenBank/DDBJ whole genome shotgun (WGS) entry which is preliminary data.</text>
</comment>
<dbReference type="OrthoDB" id="121051at2759"/>
<dbReference type="InterPro" id="IPR007861">
    <property type="entry name" value="DNA_mismatch_repair_MutS_clamp"/>
</dbReference>
<evidence type="ECO:0000256" key="6">
    <source>
        <dbReference type="PIRNR" id="PIRNR037677"/>
    </source>
</evidence>
<feature type="compositionally biased region" description="Polar residues" evidence="9">
    <location>
        <begin position="1"/>
        <end position="21"/>
    </location>
</feature>
<dbReference type="GO" id="GO:0005524">
    <property type="term" value="F:ATP binding"/>
    <property type="evidence" value="ECO:0007669"/>
    <property type="project" value="UniProtKB-UniRule"/>
</dbReference>
<keyword evidence="5 6" id="KW-0238">DNA-binding</keyword>
<feature type="compositionally biased region" description="Low complexity" evidence="9">
    <location>
        <begin position="284"/>
        <end position="297"/>
    </location>
</feature>
<feature type="compositionally biased region" description="Low complexity" evidence="9">
    <location>
        <begin position="22"/>
        <end position="39"/>
    </location>
</feature>
<comment type="similarity">
    <text evidence="1 6 7">Belongs to the DNA mismatch repair MutS family.</text>
</comment>
<dbReference type="Proteomes" id="UP001148786">
    <property type="component" value="Unassembled WGS sequence"/>
</dbReference>
<dbReference type="InterPro" id="IPR036678">
    <property type="entry name" value="MutS_con_dom_sf"/>
</dbReference>
<protein>
    <recommendedName>
        <fullName evidence="6">DNA mismatch repair protein</fullName>
    </recommendedName>
</protein>
<evidence type="ECO:0000256" key="8">
    <source>
        <dbReference type="SAM" id="Coils"/>
    </source>
</evidence>
<comment type="function">
    <text evidence="6 7">Component of the post-replicative DNA mismatch repair system (MMR).</text>
</comment>
<dbReference type="SUPFAM" id="SSF52540">
    <property type="entry name" value="P-loop containing nucleoside triphosphate hydrolases"/>
    <property type="match status" value="1"/>
</dbReference>
<dbReference type="Gene3D" id="1.10.1420.10">
    <property type="match status" value="2"/>
</dbReference>
<evidence type="ECO:0000256" key="5">
    <source>
        <dbReference type="ARBA" id="ARBA00023125"/>
    </source>
</evidence>
<dbReference type="InterPro" id="IPR016151">
    <property type="entry name" value="DNA_mismatch_repair_MutS_N"/>
</dbReference>
<keyword evidence="8" id="KW-0175">Coiled coil</keyword>
<dbReference type="Pfam" id="PF05188">
    <property type="entry name" value="MutS_II"/>
    <property type="match status" value="1"/>
</dbReference>
<keyword evidence="3 6" id="KW-0227">DNA damage</keyword>
<dbReference type="SUPFAM" id="SSF48334">
    <property type="entry name" value="DNA repair protein MutS, domain III"/>
    <property type="match status" value="1"/>
</dbReference>
<evidence type="ECO:0000256" key="3">
    <source>
        <dbReference type="ARBA" id="ARBA00022763"/>
    </source>
</evidence>
<dbReference type="InterPro" id="IPR045076">
    <property type="entry name" value="MutS"/>
</dbReference>
<evidence type="ECO:0000313" key="11">
    <source>
        <dbReference type="EMBL" id="KAJ3497847.1"/>
    </source>
</evidence>
<dbReference type="Pfam" id="PF00488">
    <property type="entry name" value="MutS_V"/>
    <property type="match status" value="1"/>
</dbReference>
<dbReference type="InterPro" id="IPR007696">
    <property type="entry name" value="DNA_mismatch_repair_MutS_core"/>
</dbReference>
<feature type="compositionally biased region" description="Low complexity" evidence="9">
    <location>
        <begin position="240"/>
        <end position="260"/>
    </location>
</feature>
<dbReference type="SUPFAM" id="SSF53150">
    <property type="entry name" value="DNA repair protein MutS, domain II"/>
    <property type="match status" value="1"/>
</dbReference>
<feature type="compositionally biased region" description="Basic and acidic residues" evidence="9">
    <location>
        <begin position="335"/>
        <end position="345"/>
    </location>
</feature>
<accession>A0A9W8MSS1</accession>
<dbReference type="Pfam" id="PF05190">
    <property type="entry name" value="MutS_IV"/>
    <property type="match status" value="1"/>
</dbReference>
<dbReference type="Pfam" id="PF01624">
    <property type="entry name" value="MutS_I"/>
    <property type="match status" value="1"/>
</dbReference>
<feature type="compositionally biased region" description="Acidic residues" evidence="9">
    <location>
        <begin position="224"/>
        <end position="237"/>
    </location>
</feature>
<reference evidence="11" key="1">
    <citation type="submission" date="2022-07" db="EMBL/GenBank/DDBJ databases">
        <title>Genome Sequence of Agrocybe chaxingu.</title>
        <authorList>
            <person name="Buettner E."/>
        </authorList>
    </citation>
    <scope>NUCLEOTIDE SEQUENCE</scope>
    <source>
        <strain evidence="11">MP-N11</strain>
    </source>
</reference>
<feature type="compositionally biased region" description="Basic residues" evidence="9">
    <location>
        <begin position="205"/>
        <end position="217"/>
    </location>
</feature>
<organism evidence="11 12">
    <name type="scientific">Agrocybe chaxingu</name>
    <dbReference type="NCBI Taxonomy" id="84603"/>
    <lineage>
        <taxon>Eukaryota</taxon>
        <taxon>Fungi</taxon>
        <taxon>Dikarya</taxon>
        <taxon>Basidiomycota</taxon>
        <taxon>Agaricomycotina</taxon>
        <taxon>Agaricomycetes</taxon>
        <taxon>Agaricomycetidae</taxon>
        <taxon>Agaricales</taxon>
        <taxon>Agaricineae</taxon>
        <taxon>Strophariaceae</taxon>
        <taxon>Agrocybe</taxon>
    </lineage>
</organism>
<dbReference type="AlphaFoldDB" id="A0A9W8MSS1"/>
<dbReference type="GO" id="GO:0030983">
    <property type="term" value="F:mismatched DNA binding"/>
    <property type="evidence" value="ECO:0007669"/>
    <property type="project" value="UniProtKB-UniRule"/>
</dbReference>
<dbReference type="InterPro" id="IPR000432">
    <property type="entry name" value="DNA_mismatch_repair_MutS_C"/>
</dbReference>
<name>A0A9W8MSS1_9AGAR</name>
<evidence type="ECO:0000256" key="7">
    <source>
        <dbReference type="RuleBase" id="RU003756"/>
    </source>
</evidence>
<dbReference type="PROSITE" id="PS00486">
    <property type="entry name" value="DNA_MISMATCH_REPAIR_2"/>
    <property type="match status" value="1"/>
</dbReference>
<feature type="compositionally biased region" description="Acidic residues" evidence="9">
    <location>
        <begin position="261"/>
        <end position="271"/>
    </location>
</feature>
<dbReference type="EMBL" id="JANKHO010001836">
    <property type="protein sequence ID" value="KAJ3497847.1"/>
    <property type="molecule type" value="Genomic_DNA"/>
</dbReference>
<dbReference type="InterPro" id="IPR007695">
    <property type="entry name" value="DNA_mismatch_repair_MutS-lik_N"/>
</dbReference>
<dbReference type="PANTHER" id="PTHR11361:SF148">
    <property type="entry name" value="DNA MISMATCH REPAIR PROTEIN MSH6"/>
    <property type="match status" value="1"/>
</dbReference>
<evidence type="ECO:0000256" key="1">
    <source>
        <dbReference type="ARBA" id="ARBA00006271"/>
    </source>
</evidence>
<evidence type="ECO:0000256" key="4">
    <source>
        <dbReference type="ARBA" id="ARBA00022840"/>
    </source>
</evidence>
<feature type="compositionally biased region" description="Basic and acidic residues" evidence="9">
    <location>
        <begin position="313"/>
        <end position="326"/>
    </location>
</feature>
<dbReference type="GO" id="GO:0032301">
    <property type="term" value="C:MutSalpha complex"/>
    <property type="evidence" value="ECO:0007669"/>
    <property type="project" value="TreeGrafter"/>
</dbReference>
<dbReference type="SUPFAM" id="SSF55271">
    <property type="entry name" value="DNA repair protein MutS, domain I"/>
    <property type="match status" value="1"/>
</dbReference>
<keyword evidence="6 7" id="KW-0234">DNA repair</keyword>
<proteinExistence type="inferred from homology"/>
<evidence type="ECO:0000313" key="12">
    <source>
        <dbReference type="Proteomes" id="UP001148786"/>
    </source>
</evidence>
<dbReference type="Gene3D" id="3.40.50.300">
    <property type="entry name" value="P-loop containing nucleotide triphosphate hydrolases"/>
    <property type="match status" value="2"/>
</dbReference>
<keyword evidence="12" id="KW-1185">Reference proteome</keyword>
<keyword evidence="2 6" id="KW-0547">Nucleotide-binding</keyword>
<dbReference type="InterPro" id="IPR036187">
    <property type="entry name" value="DNA_mismatch_repair_MutS_sf"/>
</dbReference>
<dbReference type="SMART" id="SM00533">
    <property type="entry name" value="MUTSd"/>
    <property type="match status" value="1"/>
</dbReference>
<sequence>MAPKQKPSTDSLKQKSLTSFFSKPSATTVTATPASKPAPFKTPAPKTKPLPVSKEKDEPGSSNDASKTSGSSSPHDPKTPHSRLLNAHALTLSAAPSSVASSRIASTPPTSDPIDVDMLASDDEEAQAPSAKSVTQSRQKRKVVIEDSDDESNILNGRRKAAFRSSSPTDAIRSQAKKPRLSQVISDEEDEADDDMKTNFSQRLSRFKKSPVKKGKASSRASSDDDDFIVPDDSEEELYSKSAKSSSRRSSMSSRRSTASSDDEEDLDLDDDLPKKSKPKGKATTKSAGSKKSTKAAGGAGSGGTFNFLTAAEQREQGKKDEKKAAESPYGFLQDVRDKDGRKPGDPNYDPRTLLVPKSAWASFTPFEKQFWEIKQNHYDTILFFQKGKFFELYEDDARIGHQEFDLKLTERVKMCMVGVPESSFNMWASKFLAKGYKVGRVEQAETALGAEMRMAAEKEEGKGKAKSKAKTAAGGDKIVRRELNKVYTNGTLVDAELLTDEQAGHCVSIVEATTASADGSDPDSERKFGICILDCATSEFNLSLFEDDVCRTRLETLMRQIRPKELLFKKVSPKLAKSYELDLSTVIQKGSLSTNTQRLLKTVLPSGCLWTSLRPVEGFQYEETLDELKSIYPPGPGEDVTMDEGDASYAILPESVPPPIRNMGQERLAIEALGSMIWYLRQLNIDKEIMSMKNFNIYDPMKKGMGLTLDGQTLAHLEVLLNNEGGDDGSLLKLLGRCVTPFGKRLFRIWLCMPLRETPDINARLDAVQDIMNHPTFEATFTEVAKGLPDLERIVSRIHAKSCRVKDFLKVLKAFRKLSKGMVKLADESETFESKTIFGLLRGAPDLLPNLQTVESMFEPAGDEKTDELIPRDGKDERYDEVVEEINSLEKNLEDELKKMEKSLGLKLAYWHSAIGNKEIYLVETSSTVDKAKIPKDWTKSGGTKAKNRYVVGSLQKRVRQLKEARENRSTAIKAFKFRLYAEFDTDRALWLRAIRVFSELDCLFSLAKSSMAIGEPSCRPEFVENEALLDFQELRHPTLCLNTSLRDFIPNDVKIGGDVGKIVLLTGPNMACKILRNATPRSLVILDELGRGTSTFDGMAIASAVLHELSTHTLPLSFFATHYGSLTDDHAYHPNIRTMYMSTLVDDAKHELVFLYKLVNGVAESSFGTHVANLAGVPLDVVQRADIISKDFAEKFKEKLQIKQEQQASARMPLVAQADFAYLYKLGTGQLQLPEDPIRSKEALSRMKDIVRRYVQARPSN</sequence>
<dbReference type="InterPro" id="IPR007860">
    <property type="entry name" value="DNA_mmatch_repair_MutS_con_dom"/>
</dbReference>
<feature type="coiled-coil region" evidence="8">
    <location>
        <begin position="873"/>
        <end position="907"/>
    </location>
</feature>
<dbReference type="FunFam" id="3.40.1170.10:FF:000002">
    <property type="entry name" value="DNA mismatch repair protein"/>
    <property type="match status" value="1"/>
</dbReference>
<dbReference type="InterPro" id="IPR027417">
    <property type="entry name" value="P-loop_NTPase"/>
</dbReference>
<dbReference type="Gene3D" id="3.40.1170.10">
    <property type="entry name" value="DNA repair protein MutS, domain I"/>
    <property type="match status" value="1"/>
</dbReference>
<keyword evidence="4 6" id="KW-0067">ATP-binding</keyword>